<dbReference type="Gene3D" id="3.30.70.240">
    <property type="match status" value="1"/>
</dbReference>
<dbReference type="Pfam" id="PF14492">
    <property type="entry name" value="EFG_III"/>
    <property type="match status" value="1"/>
</dbReference>
<dbReference type="Pfam" id="PF00679">
    <property type="entry name" value="EFG_C"/>
    <property type="match status" value="1"/>
</dbReference>
<dbReference type="Pfam" id="PF00009">
    <property type="entry name" value="GTP_EFTU"/>
    <property type="match status" value="1"/>
</dbReference>
<protein>
    <submittedName>
        <fullName evidence="7">NYN domain-containing protein</fullName>
    </submittedName>
</protein>
<dbReference type="SUPFAM" id="SSF52540">
    <property type="entry name" value="P-loop containing nucleoside triphosphate hydrolases"/>
    <property type="match status" value="1"/>
</dbReference>
<accession>A0ABR7I774</accession>
<dbReference type="RefSeq" id="WP_186981458.1">
    <property type="nucleotide sequence ID" value="NZ_JACOQH010000001.1"/>
</dbReference>
<dbReference type="EMBL" id="JACOQH010000001">
    <property type="protein sequence ID" value="MBC5752750.1"/>
    <property type="molecule type" value="Genomic_DNA"/>
</dbReference>
<reference evidence="7 8" key="1">
    <citation type="submission" date="2020-08" db="EMBL/GenBank/DDBJ databases">
        <title>Genome public.</title>
        <authorList>
            <person name="Liu C."/>
            <person name="Sun Q."/>
        </authorList>
    </citation>
    <scope>NUCLEOTIDE SEQUENCE [LARGE SCALE GENOMIC DNA]</scope>
    <source>
        <strain evidence="7 8">BX0805</strain>
    </source>
</reference>
<dbReference type="PANTHER" id="PTHR43261">
    <property type="entry name" value="TRANSLATION ELONGATION FACTOR G-RELATED"/>
    <property type="match status" value="1"/>
</dbReference>
<dbReference type="PRINTS" id="PR00315">
    <property type="entry name" value="ELONGATNFCT"/>
</dbReference>
<dbReference type="SUPFAM" id="SSF54211">
    <property type="entry name" value="Ribosomal protein S5 domain 2-like"/>
    <property type="match status" value="1"/>
</dbReference>
<dbReference type="NCBIfam" id="TIGR00231">
    <property type="entry name" value="small_GTP"/>
    <property type="match status" value="1"/>
</dbReference>
<dbReference type="Pfam" id="PF05991">
    <property type="entry name" value="NYN_YacP"/>
    <property type="match status" value="1"/>
</dbReference>
<dbReference type="InterPro" id="IPR005225">
    <property type="entry name" value="Small_GTP-bd"/>
</dbReference>
<dbReference type="InterPro" id="IPR035650">
    <property type="entry name" value="Tet_C"/>
</dbReference>
<evidence type="ECO:0000259" key="6">
    <source>
        <dbReference type="PROSITE" id="PS51722"/>
    </source>
</evidence>
<dbReference type="InterPro" id="IPR035647">
    <property type="entry name" value="EFG_III/V"/>
</dbReference>
<dbReference type="SMART" id="SM00889">
    <property type="entry name" value="EFG_IV"/>
    <property type="match status" value="1"/>
</dbReference>
<comment type="function">
    <text evidence="1">Abolishes the inhibitory effect of tetracyclin on protein synthesis by a non-covalent modification of the ribosomes.</text>
</comment>
<dbReference type="Gene3D" id="3.40.50.300">
    <property type="entry name" value="P-loop containing nucleotide triphosphate hydrolases"/>
    <property type="match status" value="1"/>
</dbReference>
<feature type="domain" description="Tr-type G" evidence="6">
    <location>
        <begin position="1"/>
        <end position="227"/>
    </location>
</feature>
<dbReference type="CDD" id="cd10912">
    <property type="entry name" value="PIN_YacP-like"/>
    <property type="match status" value="1"/>
</dbReference>
<dbReference type="InterPro" id="IPR014721">
    <property type="entry name" value="Ribsml_uS5_D2-typ_fold_subgr"/>
</dbReference>
<dbReference type="InterPro" id="IPR009000">
    <property type="entry name" value="Transl_B-barrel_sf"/>
</dbReference>
<evidence type="ECO:0000256" key="2">
    <source>
        <dbReference type="ARBA" id="ARBA00022741"/>
    </source>
</evidence>
<evidence type="ECO:0000313" key="8">
    <source>
        <dbReference type="Proteomes" id="UP000621540"/>
    </source>
</evidence>
<dbReference type="InterPro" id="IPR005517">
    <property type="entry name" value="Transl_elong_EFG/EF2_IV"/>
</dbReference>
<dbReference type="Gene3D" id="3.30.230.10">
    <property type="match status" value="1"/>
</dbReference>
<organism evidence="7 8">
    <name type="scientific">Roseburia yibonii</name>
    <dbReference type="NCBI Taxonomy" id="2763063"/>
    <lineage>
        <taxon>Bacteria</taxon>
        <taxon>Bacillati</taxon>
        <taxon>Bacillota</taxon>
        <taxon>Clostridia</taxon>
        <taxon>Lachnospirales</taxon>
        <taxon>Lachnospiraceae</taxon>
        <taxon>Roseburia</taxon>
    </lineage>
</organism>
<dbReference type="InterPro" id="IPR027417">
    <property type="entry name" value="P-loop_NTPase"/>
</dbReference>
<dbReference type="PANTHER" id="PTHR43261:SF1">
    <property type="entry name" value="RIBOSOME-RELEASING FACTOR 2, MITOCHONDRIAL"/>
    <property type="match status" value="1"/>
</dbReference>
<dbReference type="PROSITE" id="PS00301">
    <property type="entry name" value="G_TR_1"/>
    <property type="match status" value="1"/>
</dbReference>
<dbReference type="InterPro" id="IPR041095">
    <property type="entry name" value="EFG_II"/>
</dbReference>
<keyword evidence="8" id="KW-1185">Reference proteome</keyword>
<sequence length="893" mass="100289">MKRLVVGILAHVDAGKTTLSEGMLYTGGSIRKVGRVDNGDAFLDTYALEKKRGITIFSKQALLKMEDLSITLLDTPGHVDFSAEMERTLQVLDYAILVISGADGVQGHTQTLFRLLQKYRIPVFLFINKMDQPGTDREARMEELKDCFGDGCVDFTDDQSEAFFENIAMCEETALDEFLAENRVSEEKICAMIARRKVFPCFFGSALKLEGVQEFLDGIRKYACVPESPEDFGARVFKIMRDETGKRLTFLKVTGGSLPVKTVFPELEEKADQIRIYSGDRYETVDEAKAGMVCAVTGLTKTVPGMGLGTQKGKIVPVLEPVLTYRLILPEEVDAAVMLKKLRLIEEEEPELHVGWNEKTKDILIKVMGEVQIEVLKTRIEERFGVSVDFGTGHIVYRETIADTVEGVGHFEPLRHYAEVHLRLEPGEEGSGLSFFTECSEDMLAKNWQRLVLTHLKEKEHVGVLTGSAITDMKITLVAGRAHVKHTEGGDFRQATYRALRQGLMQAKSVLLEPWYDFRLEIPEELIGRAMTDIDRRYGTMQPPETKDGKAYLSGSAPVATMQDYAKDVTAYTRGRGRLSLTLAGYRPCHNAEEVIGQIGYDPEADLLNPTGSVFCAHGAGFIVPWQEVKNYMHIENQAEENHSLEPSFDGSAGREQAAYAEEEWLDPEEIDAILDRTYHANKKESGSTRKWSRPKTRPVYADPVVRSAAKKVQEKEYLLVDGYNVIFAWDELNELAKVNLDGARGKLLDILCDYQGIRGCELIVVFDAYRVAGHPTEISDYHNIHVVFTKEAETADQFIEKFAHENGRRYCVTVATSDGLEQIIIRGAGCALISSRELEAEIADAKKRMNENYVNHKAAQVQEKTKTYLLDDLDEKMAEQIKKIREDGDLSF</sequence>
<evidence type="ECO:0000256" key="1">
    <source>
        <dbReference type="ARBA" id="ARBA00003987"/>
    </source>
</evidence>
<dbReference type="Pfam" id="PF22042">
    <property type="entry name" value="EF-G_D2"/>
    <property type="match status" value="1"/>
</dbReference>
<keyword evidence="3" id="KW-0648">Protein biosynthesis</keyword>
<evidence type="ECO:0000313" key="7">
    <source>
        <dbReference type="EMBL" id="MBC5752750.1"/>
    </source>
</evidence>
<dbReference type="SMART" id="SM00838">
    <property type="entry name" value="EFG_C"/>
    <property type="match status" value="1"/>
</dbReference>
<dbReference type="Gene3D" id="2.40.30.10">
    <property type="entry name" value="Translation factors"/>
    <property type="match status" value="1"/>
</dbReference>
<gene>
    <name evidence="7" type="ORF">H8Z76_01705</name>
</gene>
<keyword evidence="5" id="KW-0046">Antibiotic resistance</keyword>
<dbReference type="InterPro" id="IPR031157">
    <property type="entry name" value="G_TR_CS"/>
</dbReference>
<dbReference type="CDD" id="cd03711">
    <property type="entry name" value="Tet_C"/>
    <property type="match status" value="1"/>
</dbReference>
<dbReference type="Proteomes" id="UP000621540">
    <property type="component" value="Unassembled WGS sequence"/>
</dbReference>
<dbReference type="InterPro" id="IPR053905">
    <property type="entry name" value="EF-G-like_DII"/>
</dbReference>
<dbReference type="Gene3D" id="3.30.70.870">
    <property type="entry name" value="Elongation Factor G (Translational Gtpase), domain 3"/>
    <property type="match status" value="1"/>
</dbReference>
<dbReference type="SUPFAM" id="SSF50447">
    <property type="entry name" value="Translation proteins"/>
    <property type="match status" value="1"/>
</dbReference>
<dbReference type="InterPro" id="IPR020568">
    <property type="entry name" value="Ribosomal_Su5_D2-typ_SF"/>
</dbReference>
<dbReference type="SUPFAM" id="SSF54980">
    <property type="entry name" value="EF-G C-terminal domain-like"/>
    <property type="match status" value="2"/>
</dbReference>
<dbReference type="InterPro" id="IPR000640">
    <property type="entry name" value="EFG_V-like"/>
</dbReference>
<name>A0ABR7I774_9FIRM</name>
<comment type="caution">
    <text evidence="7">The sequence shown here is derived from an EMBL/GenBank/DDBJ whole genome shotgun (WGS) entry which is preliminary data.</text>
</comment>
<dbReference type="PRINTS" id="PR01037">
    <property type="entry name" value="TCRTETOQM"/>
</dbReference>
<dbReference type="InterPro" id="IPR010298">
    <property type="entry name" value="YacP-like"/>
</dbReference>
<keyword evidence="4" id="KW-0342">GTP-binding</keyword>
<evidence type="ECO:0000256" key="5">
    <source>
        <dbReference type="ARBA" id="ARBA00023251"/>
    </source>
</evidence>
<evidence type="ECO:0000256" key="4">
    <source>
        <dbReference type="ARBA" id="ARBA00023134"/>
    </source>
</evidence>
<dbReference type="InterPro" id="IPR000795">
    <property type="entry name" value="T_Tr_GTP-bd_dom"/>
</dbReference>
<dbReference type="PROSITE" id="PS51722">
    <property type="entry name" value="G_TR_2"/>
    <property type="match status" value="1"/>
</dbReference>
<keyword evidence="2" id="KW-0547">Nucleotide-binding</keyword>
<evidence type="ECO:0000256" key="3">
    <source>
        <dbReference type="ARBA" id="ARBA00022917"/>
    </source>
</evidence>
<proteinExistence type="predicted"/>
<dbReference type="Pfam" id="PF03764">
    <property type="entry name" value="EFG_IV"/>
    <property type="match status" value="1"/>
</dbReference>